<dbReference type="Proteomes" id="UP000807825">
    <property type="component" value="Unassembled WGS sequence"/>
</dbReference>
<dbReference type="NCBIfam" id="TIGR01308">
    <property type="entry name" value="rpmD_bact"/>
    <property type="match status" value="1"/>
</dbReference>
<dbReference type="InterPro" id="IPR016082">
    <property type="entry name" value="Ribosomal_uL30_ferredoxin-like"/>
</dbReference>
<dbReference type="AlphaFoldDB" id="A0A9D6Z8T9"/>
<evidence type="ECO:0000256" key="5">
    <source>
        <dbReference type="ARBA" id="ARBA00035492"/>
    </source>
</evidence>
<dbReference type="InterPro" id="IPR036919">
    <property type="entry name" value="Ribo_uL30_ferredoxin-like_sf"/>
</dbReference>
<dbReference type="CDD" id="cd01658">
    <property type="entry name" value="Ribosomal_L30"/>
    <property type="match status" value="1"/>
</dbReference>
<dbReference type="PIRSF" id="PIRSF002211">
    <property type="entry name" value="Ribosomal_L30_bac-type"/>
    <property type="match status" value="1"/>
</dbReference>
<dbReference type="InterPro" id="IPR005996">
    <property type="entry name" value="Ribosomal_uL30_bac-type"/>
</dbReference>
<dbReference type="SUPFAM" id="SSF55129">
    <property type="entry name" value="Ribosomal protein L30p/L7e"/>
    <property type="match status" value="1"/>
</dbReference>
<dbReference type="PANTHER" id="PTHR15892">
    <property type="entry name" value="MITOCHONDRIAL RIBOSOMAL PROTEIN L30"/>
    <property type="match status" value="1"/>
</dbReference>
<dbReference type="GO" id="GO:0003735">
    <property type="term" value="F:structural constituent of ribosome"/>
    <property type="evidence" value="ECO:0007669"/>
    <property type="project" value="InterPro"/>
</dbReference>
<reference evidence="8" key="1">
    <citation type="submission" date="2020-07" db="EMBL/GenBank/DDBJ databases">
        <title>Huge and variable diversity of episymbiotic CPR bacteria and DPANN archaea in groundwater ecosystems.</title>
        <authorList>
            <person name="He C.Y."/>
            <person name="Keren R."/>
            <person name="Whittaker M."/>
            <person name="Farag I.F."/>
            <person name="Doudna J."/>
            <person name="Cate J.H.D."/>
            <person name="Banfield J.F."/>
        </authorList>
    </citation>
    <scope>NUCLEOTIDE SEQUENCE</scope>
    <source>
        <strain evidence="8">NC_groundwater_1664_Pr3_B-0.1um_52_9</strain>
    </source>
</reference>
<evidence type="ECO:0000256" key="3">
    <source>
        <dbReference type="ARBA" id="ARBA00022980"/>
    </source>
</evidence>
<gene>
    <name evidence="8" type="primary">rpmD</name>
    <name evidence="8" type="ORF">HY912_23400</name>
</gene>
<evidence type="ECO:0000256" key="2">
    <source>
        <dbReference type="ARBA" id="ARBA00011838"/>
    </source>
</evidence>
<dbReference type="GO" id="GO:0006412">
    <property type="term" value="P:translation"/>
    <property type="evidence" value="ECO:0007669"/>
    <property type="project" value="InterPro"/>
</dbReference>
<evidence type="ECO:0000313" key="8">
    <source>
        <dbReference type="EMBL" id="MBI5252451.1"/>
    </source>
</evidence>
<dbReference type="EMBL" id="JACRDE010000609">
    <property type="protein sequence ID" value="MBI5252451.1"/>
    <property type="molecule type" value="Genomic_DNA"/>
</dbReference>
<protein>
    <recommendedName>
        <fullName evidence="5">50S ribosomal protein L30</fullName>
    </recommendedName>
</protein>
<keyword evidence="3 6" id="KW-0689">Ribosomal protein</keyword>
<evidence type="ECO:0000256" key="1">
    <source>
        <dbReference type="ARBA" id="ARBA00007594"/>
    </source>
</evidence>
<accession>A0A9D6Z8T9</accession>
<feature type="domain" description="Large ribosomal subunit protein uL30-like ferredoxin-like fold" evidence="7">
    <location>
        <begin position="2"/>
        <end position="52"/>
    </location>
</feature>
<organism evidence="8 9">
    <name type="scientific">Desulfomonile tiedjei</name>
    <dbReference type="NCBI Taxonomy" id="2358"/>
    <lineage>
        <taxon>Bacteria</taxon>
        <taxon>Pseudomonadati</taxon>
        <taxon>Thermodesulfobacteriota</taxon>
        <taxon>Desulfomonilia</taxon>
        <taxon>Desulfomonilales</taxon>
        <taxon>Desulfomonilaceae</taxon>
        <taxon>Desulfomonile</taxon>
    </lineage>
</organism>
<dbReference type="GO" id="GO:0022625">
    <property type="term" value="C:cytosolic large ribosomal subunit"/>
    <property type="evidence" value="ECO:0007669"/>
    <property type="project" value="TreeGrafter"/>
</dbReference>
<keyword evidence="4 6" id="KW-0687">Ribonucleoprotein</keyword>
<proteinExistence type="inferred from homology"/>
<dbReference type="Gene3D" id="3.30.1390.20">
    <property type="entry name" value="Ribosomal protein L30, ferredoxin-like fold domain"/>
    <property type="match status" value="1"/>
</dbReference>
<dbReference type="InterPro" id="IPR018038">
    <property type="entry name" value="Ribosomal_uL30_CS"/>
</dbReference>
<comment type="caution">
    <text evidence="8">The sequence shown here is derived from an EMBL/GenBank/DDBJ whole genome shotgun (WGS) entry which is preliminary data.</text>
</comment>
<evidence type="ECO:0000256" key="4">
    <source>
        <dbReference type="ARBA" id="ARBA00023274"/>
    </source>
</evidence>
<name>A0A9D6Z8T9_9BACT</name>
<dbReference type="Pfam" id="PF00327">
    <property type="entry name" value="Ribosomal_L30"/>
    <property type="match status" value="1"/>
</dbReference>
<evidence type="ECO:0000313" key="9">
    <source>
        <dbReference type="Proteomes" id="UP000807825"/>
    </source>
</evidence>
<dbReference type="PROSITE" id="PS00634">
    <property type="entry name" value="RIBOSOMAL_L30"/>
    <property type="match status" value="1"/>
</dbReference>
<comment type="subunit">
    <text evidence="2">Part of the 50S ribosomal subunit.</text>
</comment>
<comment type="similarity">
    <text evidence="1 6">Belongs to the universal ribosomal protein uL30 family.</text>
</comment>
<dbReference type="HAMAP" id="MF_01371_B">
    <property type="entry name" value="Ribosomal_uL30_B"/>
    <property type="match status" value="1"/>
</dbReference>
<sequence length="59" mass="6774">MLKITLKKSKIKSTESQRATIRGLGLRKLHQSRVLKDTPEIRGMILKVHHLVEVEEVAE</sequence>
<dbReference type="PANTHER" id="PTHR15892:SF2">
    <property type="entry name" value="LARGE RIBOSOMAL SUBUNIT PROTEIN UL30M"/>
    <property type="match status" value="1"/>
</dbReference>
<evidence type="ECO:0000256" key="6">
    <source>
        <dbReference type="RuleBase" id="RU003734"/>
    </source>
</evidence>
<evidence type="ECO:0000259" key="7">
    <source>
        <dbReference type="Pfam" id="PF00327"/>
    </source>
</evidence>